<evidence type="ECO:0000256" key="1">
    <source>
        <dbReference type="ARBA" id="ARBA00005534"/>
    </source>
</evidence>
<evidence type="ECO:0000313" key="3">
    <source>
        <dbReference type="EMBL" id="ALC38755.1"/>
    </source>
</evidence>
<dbReference type="InterPro" id="IPR001602">
    <property type="entry name" value="UPF0047_YjbQ-like"/>
</dbReference>
<dbReference type="Proteomes" id="UP000494163">
    <property type="component" value="Chromosome 2L"/>
</dbReference>
<dbReference type="OrthoDB" id="10255963at2759"/>
<gene>
    <name evidence="3" type="ORF">Dbus_chr2Lg840</name>
</gene>
<evidence type="ECO:0000256" key="2">
    <source>
        <dbReference type="SAM" id="MobiDB-lite"/>
    </source>
</evidence>
<feature type="region of interest" description="Disordered" evidence="2">
    <location>
        <begin position="286"/>
        <end position="306"/>
    </location>
</feature>
<feature type="compositionally biased region" description="Low complexity" evidence="2">
    <location>
        <begin position="1"/>
        <end position="29"/>
    </location>
</feature>
<dbReference type="Gene3D" id="2.60.120.460">
    <property type="entry name" value="YjbQ-like"/>
    <property type="match status" value="1"/>
</dbReference>
<proteinExistence type="inferred from homology"/>
<feature type="non-terminal residue" evidence="3">
    <location>
        <position position="1"/>
    </location>
</feature>
<feature type="compositionally biased region" description="Acidic residues" evidence="2">
    <location>
        <begin position="287"/>
        <end position="306"/>
    </location>
</feature>
<reference evidence="3 4" key="1">
    <citation type="submission" date="2015-08" db="EMBL/GenBank/DDBJ databases">
        <title>Ancestral chromatin configuration constrains chromatin evolution on differentiating sex chromosomes in Drosophila.</title>
        <authorList>
            <person name="Zhou Q."/>
            <person name="Bachtrog D."/>
        </authorList>
    </citation>
    <scope>NUCLEOTIDE SEQUENCE [LARGE SCALE GENOMIC DNA]</scope>
    <source>
        <tissue evidence="3">Whole larvae</tissue>
    </source>
</reference>
<dbReference type="NCBIfam" id="TIGR00149">
    <property type="entry name" value="TIGR00149_YjbQ"/>
    <property type="match status" value="1"/>
</dbReference>
<dbReference type="SMR" id="A0A0M4EET1"/>
<feature type="region of interest" description="Disordered" evidence="2">
    <location>
        <begin position="337"/>
        <end position="416"/>
    </location>
</feature>
<feature type="region of interest" description="Disordered" evidence="2">
    <location>
        <begin position="93"/>
        <end position="117"/>
    </location>
</feature>
<feature type="compositionally biased region" description="Low complexity" evidence="2">
    <location>
        <begin position="93"/>
        <end position="112"/>
    </location>
</feature>
<dbReference type="Pfam" id="PF01894">
    <property type="entry name" value="YjbQ"/>
    <property type="match status" value="1"/>
</dbReference>
<feature type="compositionally biased region" description="Polar residues" evidence="2">
    <location>
        <begin position="388"/>
        <end position="397"/>
    </location>
</feature>
<dbReference type="PANTHER" id="PTHR30615">
    <property type="entry name" value="UNCHARACTERIZED PROTEIN YJBQ-RELATED"/>
    <property type="match status" value="1"/>
</dbReference>
<dbReference type="InterPro" id="IPR035917">
    <property type="entry name" value="YjbQ-like_sf"/>
</dbReference>
<name>A0A0M4EET1_DROBS</name>
<comment type="similarity">
    <text evidence="1">Belongs to the UPF0047 family.</text>
</comment>
<evidence type="ECO:0000313" key="4">
    <source>
        <dbReference type="Proteomes" id="UP000494163"/>
    </source>
</evidence>
<feature type="compositionally biased region" description="Low complexity" evidence="2">
    <location>
        <begin position="345"/>
        <end position="354"/>
    </location>
</feature>
<accession>A0A0M4EET1</accession>
<dbReference type="EMBL" id="CP012523">
    <property type="protein sequence ID" value="ALC38755.1"/>
    <property type="molecule type" value="Genomic_DNA"/>
</dbReference>
<dbReference type="PANTHER" id="PTHR30615:SF8">
    <property type="entry name" value="UPF0047 PROTEIN C4A8.02C"/>
    <property type="match status" value="1"/>
</dbReference>
<sequence length="444" mass="46817">AAAAAAAAIASSSSAASVKGKPQRQQSTQSPPPPTAAAAAGARQRRRSSNSNPNAGNTKATSGSGGAGCAGVAGGGGGGGSGGVGAANIKQSVSRNSNIRSSSSNSTMASANHRGGRAIGGQGVGAVDANAAGLQFGSAWFQRKINLRPQHRGVHLVTEEILRQMPELAQFSVGLCHMQILHTSASLALNESWDPDVRDDMEMMLNKIVPEGLPYRHSCEGPDDMPAHVKACFLGSSLTIPITDGKLSLGTWQGVWLCEHRDQAGSRKLRLHLNLNLNVSETLQDGVDIDDVDEDEDAGNDDDEDELSATGIVQAQANGRRHTNYFAANYRTAMVESSSHEFRHSTTTPTSTRSESFELHEMQPASVNCQSLPPPPMGMPQQQAEVRLTSSGVQTELSSSKHEDEDSPPSSSSTAAFFSCCYTPIGRWRQRRLDAHKASSSHPV</sequence>
<dbReference type="PROSITE" id="PS01314">
    <property type="entry name" value="UPF0047"/>
    <property type="match status" value="1"/>
</dbReference>
<organism evidence="3 4">
    <name type="scientific">Drosophila busckii</name>
    <name type="common">Fruit fly</name>
    <dbReference type="NCBI Taxonomy" id="30019"/>
    <lineage>
        <taxon>Eukaryota</taxon>
        <taxon>Metazoa</taxon>
        <taxon>Ecdysozoa</taxon>
        <taxon>Arthropoda</taxon>
        <taxon>Hexapoda</taxon>
        <taxon>Insecta</taxon>
        <taxon>Pterygota</taxon>
        <taxon>Neoptera</taxon>
        <taxon>Endopterygota</taxon>
        <taxon>Diptera</taxon>
        <taxon>Brachycera</taxon>
        <taxon>Muscomorpha</taxon>
        <taxon>Ephydroidea</taxon>
        <taxon>Drosophilidae</taxon>
        <taxon>Drosophila</taxon>
    </lineage>
</organism>
<dbReference type="STRING" id="30019.A0A0M4EET1"/>
<feature type="region of interest" description="Disordered" evidence="2">
    <location>
        <begin position="1"/>
        <end position="66"/>
    </location>
</feature>
<protein>
    <submittedName>
        <fullName evidence="3">CG31688</fullName>
    </submittedName>
</protein>
<dbReference type="SUPFAM" id="SSF111038">
    <property type="entry name" value="YjbQ-like"/>
    <property type="match status" value="1"/>
</dbReference>
<keyword evidence="4" id="KW-1185">Reference proteome</keyword>
<dbReference type="AlphaFoldDB" id="A0A0M4EET1"/>